<dbReference type="SMART" id="SM00354">
    <property type="entry name" value="HTH_LACI"/>
    <property type="match status" value="1"/>
</dbReference>
<organism evidence="5 6">
    <name type="scientific">Microbacterium saperdae</name>
    <dbReference type="NCBI Taxonomy" id="69368"/>
    <lineage>
        <taxon>Bacteria</taxon>
        <taxon>Bacillati</taxon>
        <taxon>Actinomycetota</taxon>
        <taxon>Actinomycetes</taxon>
        <taxon>Micrococcales</taxon>
        <taxon>Microbacteriaceae</taxon>
        <taxon>Microbacterium</taxon>
    </lineage>
</organism>
<evidence type="ECO:0000256" key="3">
    <source>
        <dbReference type="ARBA" id="ARBA00023163"/>
    </source>
</evidence>
<keyword evidence="1" id="KW-0805">Transcription regulation</keyword>
<dbReference type="PANTHER" id="PTHR30146">
    <property type="entry name" value="LACI-RELATED TRANSCRIPTIONAL REPRESSOR"/>
    <property type="match status" value="1"/>
</dbReference>
<evidence type="ECO:0000256" key="1">
    <source>
        <dbReference type="ARBA" id="ARBA00023015"/>
    </source>
</evidence>
<comment type="caution">
    <text evidence="5">The sequence shown here is derived from an EMBL/GenBank/DDBJ whole genome shotgun (WGS) entry which is preliminary data.</text>
</comment>
<evidence type="ECO:0000313" key="6">
    <source>
        <dbReference type="Proteomes" id="UP000317209"/>
    </source>
</evidence>
<proteinExistence type="predicted"/>
<name>A0A543BLA0_9MICO</name>
<dbReference type="GO" id="GO:0003700">
    <property type="term" value="F:DNA-binding transcription factor activity"/>
    <property type="evidence" value="ECO:0007669"/>
    <property type="project" value="TreeGrafter"/>
</dbReference>
<protein>
    <submittedName>
        <fullName evidence="5">LacI family transcriptional regulator</fullName>
    </submittedName>
</protein>
<reference evidence="5 6" key="1">
    <citation type="submission" date="2019-06" db="EMBL/GenBank/DDBJ databases">
        <title>Sequencing the genomes of 1000 actinobacteria strains.</title>
        <authorList>
            <person name="Klenk H.-P."/>
        </authorList>
    </citation>
    <scope>NUCLEOTIDE SEQUENCE [LARGE SCALE GENOMIC DNA]</scope>
    <source>
        <strain evidence="5 6">DSM 20169</strain>
    </source>
</reference>
<gene>
    <name evidence="5" type="ORF">FB560_1240</name>
</gene>
<sequence length="334" mass="35374">MATLREVARLAGVSVTTASRVLNDTDRDHPVSDATRAAVTTAAETAGYRRSAAARALKNGRSRLIGVIASDVLDPYFAEMTRGIEVAAAAAGYVTVLANANRDPYQERSRFQVLREHGAAGIVFCGSDIDGAPGTAELAREVNHAMRDGTDVISLAPRGFAATEIVIDNEASSYDLTTHLLDLGNRQIAFVGGLPGLVAAEMRISGYRRAMYNQDRLPRVAGLDGMSQISGRAATERLLASATRPDAIICTNDETAIGALAAIWQAGLRIPEDIAIAGIGGTDTGRVFDLTSIELPLAELGRLAVECIVTHSTPVPPEYRLRLGRTTAPRNPIA</sequence>
<dbReference type="Gene3D" id="3.40.50.2300">
    <property type="match status" value="2"/>
</dbReference>
<dbReference type="Gene3D" id="1.10.260.40">
    <property type="entry name" value="lambda repressor-like DNA-binding domains"/>
    <property type="match status" value="1"/>
</dbReference>
<keyword evidence="3" id="KW-0804">Transcription</keyword>
<dbReference type="Proteomes" id="UP000317209">
    <property type="component" value="Unassembled WGS sequence"/>
</dbReference>
<keyword evidence="2" id="KW-0238">DNA-binding</keyword>
<dbReference type="RefSeq" id="WP_267901901.1">
    <property type="nucleotide sequence ID" value="NZ_VFOX01000001.1"/>
</dbReference>
<dbReference type="Pfam" id="PF13377">
    <property type="entry name" value="Peripla_BP_3"/>
    <property type="match status" value="1"/>
</dbReference>
<dbReference type="InterPro" id="IPR046335">
    <property type="entry name" value="LacI/GalR-like_sensor"/>
</dbReference>
<feature type="domain" description="HTH lacI-type" evidence="4">
    <location>
        <begin position="2"/>
        <end position="59"/>
    </location>
</feature>
<dbReference type="Pfam" id="PF00356">
    <property type="entry name" value="LacI"/>
    <property type="match status" value="1"/>
</dbReference>
<dbReference type="CDD" id="cd06267">
    <property type="entry name" value="PBP1_LacI_sugar_binding-like"/>
    <property type="match status" value="1"/>
</dbReference>
<dbReference type="PRINTS" id="PR00036">
    <property type="entry name" value="HTHLACI"/>
</dbReference>
<dbReference type="InterPro" id="IPR000843">
    <property type="entry name" value="HTH_LacI"/>
</dbReference>
<dbReference type="SUPFAM" id="SSF53822">
    <property type="entry name" value="Periplasmic binding protein-like I"/>
    <property type="match status" value="1"/>
</dbReference>
<evidence type="ECO:0000259" key="4">
    <source>
        <dbReference type="PROSITE" id="PS50932"/>
    </source>
</evidence>
<dbReference type="PANTHER" id="PTHR30146:SF153">
    <property type="entry name" value="LACTOSE OPERON REPRESSOR"/>
    <property type="match status" value="1"/>
</dbReference>
<dbReference type="PROSITE" id="PS00356">
    <property type="entry name" value="HTH_LACI_1"/>
    <property type="match status" value="1"/>
</dbReference>
<evidence type="ECO:0000256" key="2">
    <source>
        <dbReference type="ARBA" id="ARBA00023125"/>
    </source>
</evidence>
<dbReference type="SUPFAM" id="SSF47413">
    <property type="entry name" value="lambda repressor-like DNA-binding domains"/>
    <property type="match status" value="1"/>
</dbReference>
<dbReference type="AlphaFoldDB" id="A0A543BLA0"/>
<evidence type="ECO:0000313" key="5">
    <source>
        <dbReference type="EMBL" id="TQL85615.1"/>
    </source>
</evidence>
<dbReference type="PROSITE" id="PS50932">
    <property type="entry name" value="HTH_LACI_2"/>
    <property type="match status" value="1"/>
</dbReference>
<dbReference type="InterPro" id="IPR028082">
    <property type="entry name" value="Peripla_BP_I"/>
</dbReference>
<dbReference type="CDD" id="cd01392">
    <property type="entry name" value="HTH_LacI"/>
    <property type="match status" value="1"/>
</dbReference>
<dbReference type="EMBL" id="VFOX01000001">
    <property type="protein sequence ID" value="TQL85615.1"/>
    <property type="molecule type" value="Genomic_DNA"/>
</dbReference>
<dbReference type="InterPro" id="IPR010982">
    <property type="entry name" value="Lambda_DNA-bd_dom_sf"/>
</dbReference>
<accession>A0A543BLA0</accession>
<dbReference type="GO" id="GO:0000976">
    <property type="term" value="F:transcription cis-regulatory region binding"/>
    <property type="evidence" value="ECO:0007669"/>
    <property type="project" value="TreeGrafter"/>
</dbReference>
<keyword evidence="6" id="KW-1185">Reference proteome</keyword>